<proteinExistence type="predicted"/>
<name>A0A0F9FR91_9ZZZZ</name>
<protein>
    <submittedName>
        <fullName evidence="1">Uncharacterized protein</fullName>
    </submittedName>
</protein>
<comment type="caution">
    <text evidence="1">The sequence shown here is derived from an EMBL/GenBank/DDBJ whole genome shotgun (WGS) entry which is preliminary data.</text>
</comment>
<evidence type="ECO:0000313" key="1">
    <source>
        <dbReference type="EMBL" id="KKL53597.1"/>
    </source>
</evidence>
<dbReference type="EMBL" id="LAZR01031493">
    <property type="protein sequence ID" value="KKL53597.1"/>
    <property type="molecule type" value="Genomic_DNA"/>
</dbReference>
<sequence>MTLSINSRLYKYIYLILLKGNEKKKADPLFKPS</sequence>
<organism evidence="1">
    <name type="scientific">marine sediment metagenome</name>
    <dbReference type="NCBI Taxonomy" id="412755"/>
    <lineage>
        <taxon>unclassified sequences</taxon>
        <taxon>metagenomes</taxon>
        <taxon>ecological metagenomes</taxon>
    </lineage>
</organism>
<feature type="non-terminal residue" evidence="1">
    <location>
        <position position="33"/>
    </location>
</feature>
<dbReference type="AlphaFoldDB" id="A0A0F9FR91"/>
<accession>A0A0F9FR91</accession>
<reference evidence="1" key="1">
    <citation type="journal article" date="2015" name="Nature">
        <title>Complex archaea that bridge the gap between prokaryotes and eukaryotes.</title>
        <authorList>
            <person name="Spang A."/>
            <person name="Saw J.H."/>
            <person name="Jorgensen S.L."/>
            <person name="Zaremba-Niedzwiedzka K."/>
            <person name="Martijn J."/>
            <person name="Lind A.E."/>
            <person name="van Eijk R."/>
            <person name="Schleper C."/>
            <person name="Guy L."/>
            <person name="Ettema T.J."/>
        </authorList>
    </citation>
    <scope>NUCLEOTIDE SEQUENCE</scope>
</reference>
<gene>
    <name evidence="1" type="ORF">LCGC14_2273860</name>
</gene>